<dbReference type="PANTHER" id="PTHR28152:SF1">
    <property type="entry name" value="HYDROXYACYL-THIOESTER DEHYDRATASE TYPE 2, MITOCHONDRIAL"/>
    <property type="match status" value="1"/>
</dbReference>
<dbReference type="HOGENOM" id="CLU_028690_2_0_1"/>
<dbReference type="AlphaFoldDB" id="G0W7V1"/>
<dbReference type="Gene3D" id="3.10.129.10">
    <property type="entry name" value="Hotdog Thioesterase"/>
    <property type="match status" value="1"/>
</dbReference>
<name>G0W7V1_NAUDC</name>
<sequence>MLNTWLLKDKTSRSQIWKFLQLIRPQLPELDINISSLKIGDHLLFFNSLQTTRLDRDGYFTHQTPSSLLNRSELLYTRRLWVQGHITNHNSSIPLDIDGQCIETIKFVKKKNKDTFVCINRNILMPSVSNKPFITELRTLLYTNTEPSDGKTRLISSNTPSSSKKIGTFRFKREDIISYSYLTSNPHRIHLDSQYSQEIEGYKDIIVQGPFSLQVMLKFADVYFKGTATSIRNVKYKHSSPIYPETKVDILLLDNAEGKYKLWMVPVDSLDKTYLSAEIEVITNTSGPLLL</sequence>
<dbReference type="GeneID" id="11496797"/>
<evidence type="ECO:0008006" key="3">
    <source>
        <dbReference type="Google" id="ProtNLM"/>
    </source>
</evidence>
<dbReference type="InterPro" id="IPR052741">
    <property type="entry name" value="Mitochondrial_HTD2"/>
</dbReference>
<dbReference type="STRING" id="1071378.G0W7V1"/>
<dbReference type="KEGG" id="ndi:NDAI_0C02020"/>
<evidence type="ECO:0000313" key="2">
    <source>
        <dbReference type="Proteomes" id="UP000000689"/>
    </source>
</evidence>
<dbReference type="PANTHER" id="PTHR28152">
    <property type="entry name" value="HYDROXYACYL-THIOESTER DEHYDRATASE TYPE 2, MITOCHONDRIAL"/>
    <property type="match status" value="1"/>
</dbReference>
<dbReference type="RefSeq" id="XP_003669105.1">
    <property type="nucleotide sequence ID" value="XM_003669057.1"/>
</dbReference>
<keyword evidence="2" id="KW-1185">Reference proteome</keyword>
<dbReference type="GO" id="GO:0019171">
    <property type="term" value="F:(3R)-hydroxyacyl-[acyl-carrier-protein] dehydratase activity"/>
    <property type="evidence" value="ECO:0007669"/>
    <property type="project" value="EnsemblFungi"/>
</dbReference>
<protein>
    <recommendedName>
        <fullName evidence="3">MaoC-like domain-containing protein</fullName>
    </recommendedName>
</protein>
<proteinExistence type="predicted"/>
<dbReference type="GO" id="GO:0005739">
    <property type="term" value="C:mitochondrion"/>
    <property type="evidence" value="ECO:0007669"/>
    <property type="project" value="EnsemblFungi"/>
</dbReference>
<evidence type="ECO:0000313" key="1">
    <source>
        <dbReference type="EMBL" id="CCD23862.1"/>
    </source>
</evidence>
<gene>
    <name evidence="1" type="primary">NDAI0C02020</name>
    <name evidence="1" type="ordered locus">NDAI_0C02020</name>
</gene>
<organism evidence="1 2">
    <name type="scientific">Naumovozyma dairenensis (strain ATCC 10597 / BCRC 20456 / CBS 421 / NBRC 0211 / NRRL Y-12639)</name>
    <name type="common">Saccharomyces dairenensis</name>
    <dbReference type="NCBI Taxonomy" id="1071378"/>
    <lineage>
        <taxon>Eukaryota</taxon>
        <taxon>Fungi</taxon>
        <taxon>Dikarya</taxon>
        <taxon>Ascomycota</taxon>
        <taxon>Saccharomycotina</taxon>
        <taxon>Saccharomycetes</taxon>
        <taxon>Saccharomycetales</taxon>
        <taxon>Saccharomycetaceae</taxon>
        <taxon>Naumovozyma</taxon>
    </lineage>
</organism>
<dbReference type="OrthoDB" id="3257538at2759"/>
<dbReference type="SUPFAM" id="SSF54637">
    <property type="entry name" value="Thioesterase/thiol ester dehydrase-isomerase"/>
    <property type="match status" value="1"/>
</dbReference>
<dbReference type="InterPro" id="IPR029069">
    <property type="entry name" value="HotDog_dom_sf"/>
</dbReference>
<accession>G0W7V1</accession>
<dbReference type="Proteomes" id="UP000000689">
    <property type="component" value="Chromosome 3"/>
</dbReference>
<dbReference type="OMA" id="MWAGSQF"/>
<reference evidence="1 2" key="1">
    <citation type="journal article" date="2011" name="Proc. Natl. Acad. Sci. U.S.A.">
        <title>Evolutionary erosion of yeast sex chromosomes by mating-type switching accidents.</title>
        <authorList>
            <person name="Gordon J.L."/>
            <person name="Armisen D."/>
            <person name="Proux-Wera E."/>
            <person name="Oheigeartaigh S.S."/>
            <person name="Byrne K.P."/>
            <person name="Wolfe K.H."/>
        </authorList>
    </citation>
    <scope>NUCLEOTIDE SEQUENCE [LARGE SCALE GENOMIC DNA]</scope>
    <source>
        <strain evidence="2">ATCC 10597 / BCRC 20456 / CBS 421 / NBRC 0211 / NRRL Y-12639</strain>
    </source>
</reference>
<dbReference type="eggNOG" id="ENOG502S5QU">
    <property type="taxonomic scope" value="Eukaryota"/>
</dbReference>
<dbReference type="EMBL" id="HE580269">
    <property type="protein sequence ID" value="CCD23862.1"/>
    <property type="molecule type" value="Genomic_DNA"/>
</dbReference>